<dbReference type="AlphaFoldDB" id="A0A9D4DDG0"/>
<dbReference type="PANTHER" id="PTHR19303">
    <property type="entry name" value="TRANSPOSON"/>
    <property type="match status" value="1"/>
</dbReference>
<keyword evidence="4" id="KW-1185">Reference proteome</keyword>
<dbReference type="InterPro" id="IPR007889">
    <property type="entry name" value="HTH_Psq"/>
</dbReference>
<dbReference type="SUPFAM" id="SSF46689">
    <property type="entry name" value="Homeodomain-like"/>
    <property type="match status" value="1"/>
</dbReference>
<dbReference type="OrthoDB" id="10043687at2759"/>
<name>A0A9D4DDG0_DREPO</name>
<proteinExistence type="predicted"/>
<evidence type="ECO:0000259" key="1">
    <source>
        <dbReference type="Pfam" id="PF03184"/>
    </source>
</evidence>
<dbReference type="Pfam" id="PF03184">
    <property type="entry name" value="DDE_1"/>
    <property type="match status" value="1"/>
</dbReference>
<dbReference type="GO" id="GO:0005634">
    <property type="term" value="C:nucleus"/>
    <property type="evidence" value="ECO:0007669"/>
    <property type="project" value="TreeGrafter"/>
</dbReference>
<evidence type="ECO:0000259" key="2">
    <source>
        <dbReference type="Pfam" id="PF05225"/>
    </source>
</evidence>
<feature type="domain" description="DDE-1" evidence="1">
    <location>
        <begin position="213"/>
        <end position="352"/>
    </location>
</feature>
<dbReference type="Proteomes" id="UP000828390">
    <property type="component" value="Unassembled WGS sequence"/>
</dbReference>
<sequence length="587" mass="66019">MRHKQKFPMKRVKKHKGYSPSALTNAYKLVKETGIPIKTAARQYGVPHNTLRDRVKGRVDPETTMTGSGPLFTLEEEAKLVAHIKLMADLGYGFTITEVVSKASDYAVFLKKRTRDKPLTVKWFKGLRNRWPELRVIKPRGLAKCRAEATNEQAVESYFTNLENVLKSKNLIDKPECIYNIDEKGFQTEHAPPYIVSGNASAPAITSSRTATTTVIGGGNAIGTQIPPFFVFKGARMNETLMQGASSGSDASMSKTGWSNSSIFLEYLQSHFIKYIQRSDPNQQIIIIFDGHKSHINVPVLEWAKKNNIILFVLPAHTSHVLQPLDVACYGPLQKIYNYACQKFIREHPSSKITRYNIAELASNAYVTALSVNNLRAAFEKTGIFPFNRTVISADIFKPSIPYVVPQENTLASDTQPCIDNYFTTAENIIEMKKAHHTLKKTLRNHVSGQEITSDCINQEILSQPLPRSKDTPVFPINKRKQTKTNATNVNQSNVPLPEPLPGPSHIGICDTDSQSSEDDVSEEDKCCVCKLFQPKELKNCVSLVFTKWAQCDHQNCGHWTHLIYCCKQKVVRRNDVFECPCHKSEE</sequence>
<dbReference type="Gene3D" id="3.30.420.10">
    <property type="entry name" value="Ribonuclease H-like superfamily/Ribonuclease H"/>
    <property type="match status" value="1"/>
</dbReference>
<reference evidence="3" key="1">
    <citation type="journal article" date="2019" name="bioRxiv">
        <title>The Genome of the Zebra Mussel, Dreissena polymorpha: A Resource for Invasive Species Research.</title>
        <authorList>
            <person name="McCartney M.A."/>
            <person name="Auch B."/>
            <person name="Kono T."/>
            <person name="Mallez S."/>
            <person name="Zhang Y."/>
            <person name="Obille A."/>
            <person name="Becker A."/>
            <person name="Abrahante J.E."/>
            <person name="Garbe J."/>
            <person name="Badalamenti J.P."/>
            <person name="Herman A."/>
            <person name="Mangelson H."/>
            <person name="Liachko I."/>
            <person name="Sullivan S."/>
            <person name="Sone E.D."/>
            <person name="Koren S."/>
            <person name="Silverstein K.A.T."/>
            <person name="Beckman K.B."/>
            <person name="Gohl D.M."/>
        </authorList>
    </citation>
    <scope>NUCLEOTIDE SEQUENCE</scope>
    <source>
        <strain evidence="3">Duluth1</strain>
        <tissue evidence="3">Whole animal</tissue>
    </source>
</reference>
<reference evidence="3" key="2">
    <citation type="submission" date="2020-11" db="EMBL/GenBank/DDBJ databases">
        <authorList>
            <person name="McCartney M.A."/>
            <person name="Auch B."/>
            <person name="Kono T."/>
            <person name="Mallez S."/>
            <person name="Becker A."/>
            <person name="Gohl D.M."/>
            <person name="Silverstein K.A.T."/>
            <person name="Koren S."/>
            <person name="Bechman K.B."/>
            <person name="Herman A."/>
            <person name="Abrahante J.E."/>
            <person name="Garbe J."/>
        </authorList>
    </citation>
    <scope>NUCLEOTIDE SEQUENCE</scope>
    <source>
        <strain evidence="3">Duluth1</strain>
        <tissue evidence="3">Whole animal</tissue>
    </source>
</reference>
<dbReference type="InterPro" id="IPR036397">
    <property type="entry name" value="RNaseH_sf"/>
</dbReference>
<dbReference type="EMBL" id="JAIWYP010000010">
    <property type="protein sequence ID" value="KAH3746510.1"/>
    <property type="molecule type" value="Genomic_DNA"/>
</dbReference>
<comment type="caution">
    <text evidence="3">The sequence shown here is derived from an EMBL/GenBank/DDBJ whole genome shotgun (WGS) entry which is preliminary data.</text>
</comment>
<protein>
    <recommendedName>
        <fullName evidence="5">DDE-1 domain-containing protein</fullName>
    </recommendedName>
</protein>
<dbReference type="PANTHER" id="PTHR19303:SF74">
    <property type="entry name" value="POGO TRANSPOSABLE ELEMENT WITH KRAB DOMAIN"/>
    <property type="match status" value="1"/>
</dbReference>
<dbReference type="InterPro" id="IPR004875">
    <property type="entry name" value="DDE_SF_endonuclease_dom"/>
</dbReference>
<evidence type="ECO:0008006" key="5">
    <source>
        <dbReference type="Google" id="ProtNLM"/>
    </source>
</evidence>
<dbReference type="InterPro" id="IPR009057">
    <property type="entry name" value="Homeodomain-like_sf"/>
</dbReference>
<dbReference type="GO" id="GO:0003677">
    <property type="term" value="F:DNA binding"/>
    <property type="evidence" value="ECO:0007669"/>
    <property type="project" value="InterPro"/>
</dbReference>
<dbReference type="Pfam" id="PF05225">
    <property type="entry name" value="HTH_psq"/>
    <property type="match status" value="1"/>
</dbReference>
<dbReference type="InterPro" id="IPR050863">
    <property type="entry name" value="CenT-Element_Derived"/>
</dbReference>
<feature type="domain" description="HTH psq-type" evidence="2">
    <location>
        <begin position="37"/>
        <end position="59"/>
    </location>
</feature>
<gene>
    <name evidence="3" type="ORF">DPMN_180918</name>
</gene>
<evidence type="ECO:0000313" key="4">
    <source>
        <dbReference type="Proteomes" id="UP000828390"/>
    </source>
</evidence>
<dbReference type="Gene3D" id="1.10.10.60">
    <property type="entry name" value="Homeodomain-like"/>
    <property type="match status" value="1"/>
</dbReference>
<evidence type="ECO:0000313" key="3">
    <source>
        <dbReference type="EMBL" id="KAH3746510.1"/>
    </source>
</evidence>
<accession>A0A9D4DDG0</accession>
<organism evidence="3 4">
    <name type="scientific">Dreissena polymorpha</name>
    <name type="common">Zebra mussel</name>
    <name type="synonym">Mytilus polymorpha</name>
    <dbReference type="NCBI Taxonomy" id="45954"/>
    <lineage>
        <taxon>Eukaryota</taxon>
        <taxon>Metazoa</taxon>
        <taxon>Spiralia</taxon>
        <taxon>Lophotrochozoa</taxon>
        <taxon>Mollusca</taxon>
        <taxon>Bivalvia</taxon>
        <taxon>Autobranchia</taxon>
        <taxon>Heteroconchia</taxon>
        <taxon>Euheterodonta</taxon>
        <taxon>Imparidentia</taxon>
        <taxon>Neoheterodontei</taxon>
        <taxon>Myida</taxon>
        <taxon>Dreissenoidea</taxon>
        <taxon>Dreissenidae</taxon>
        <taxon>Dreissena</taxon>
    </lineage>
</organism>